<comment type="caution">
    <text evidence="1">The sequence shown here is derived from an EMBL/GenBank/DDBJ whole genome shotgun (WGS) entry which is preliminary data.</text>
</comment>
<dbReference type="Gene3D" id="3.10.450.530">
    <property type="entry name" value="Ribonuclease toxin, BrnT, of type II toxin-antitoxin system"/>
    <property type="match status" value="1"/>
</dbReference>
<sequence>MGTCDPKKRLANLHKHGIDLNDVDEVFAAPVVTQEDRSRDYPEERMRSIGWFRGDIVVLIWAPPEDSPRFISCRKANKHERKEYLANVLP</sequence>
<accession>A0A7X4HEC1</accession>
<dbReference type="Pfam" id="PF04365">
    <property type="entry name" value="BrnT_toxin"/>
    <property type="match status" value="1"/>
</dbReference>
<dbReference type="EMBL" id="WWCU01000025">
    <property type="protein sequence ID" value="MYN09644.1"/>
    <property type="molecule type" value="Genomic_DNA"/>
</dbReference>
<reference evidence="1 2" key="1">
    <citation type="submission" date="2019-12" db="EMBL/GenBank/DDBJ databases">
        <title>Novel species isolated from a subtropical stream in China.</title>
        <authorList>
            <person name="Lu H."/>
        </authorList>
    </citation>
    <scope>NUCLEOTIDE SEQUENCE [LARGE SCALE GENOMIC DNA]</scope>
    <source>
        <strain evidence="1 2">FT127W</strain>
    </source>
</reference>
<dbReference type="Proteomes" id="UP000450676">
    <property type="component" value="Unassembled WGS sequence"/>
</dbReference>
<protein>
    <submittedName>
        <fullName evidence="1">BrnT family toxin</fullName>
    </submittedName>
</protein>
<dbReference type="RefSeq" id="WP_161073941.1">
    <property type="nucleotide sequence ID" value="NZ_CP086370.1"/>
</dbReference>
<evidence type="ECO:0000313" key="2">
    <source>
        <dbReference type="Proteomes" id="UP000450676"/>
    </source>
</evidence>
<proteinExistence type="predicted"/>
<dbReference type="InterPro" id="IPR038573">
    <property type="entry name" value="BrnT_sf"/>
</dbReference>
<name>A0A7X4HEC1_9BURK</name>
<organism evidence="1 2">
    <name type="scientific">Pseudoduganella aquatica</name>
    <dbReference type="NCBI Taxonomy" id="2660641"/>
    <lineage>
        <taxon>Bacteria</taxon>
        <taxon>Pseudomonadati</taxon>
        <taxon>Pseudomonadota</taxon>
        <taxon>Betaproteobacteria</taxon>
        <taxon>Burkholderiales</taxon>
        <taxon>Oxalobacteraceae</taxon>
        <taxon>Telluria group</taxon>
        <taxon>Pseudoduganella</taxon>
    </lineage>
</organism>
<evidence type="ECO:0000313" key="1">
    <source>
        <dbReference type="EMBL" id="MYN09644.1"/>
    </source>
</evidence>
<keyword evidence="2" id="KW-1185">Reference proteome</keyword>
<dbReference type="InterPro" id="IPR007460">
    <property type="entry name" value="BrnT_toxin"/>
</dbReference>
<dbReference type="AlphaFoldDB" id="A0A7X4HEC1"/>
<gene>
    <name evidence="1" type="ORF">GTP77_20165</name>
</gene>